<dbReference type="SUPFAM" id="SSF52317">
    <property type="entry name" value="Class I glutamine amidotransferase-like"/>
    <property type="match status" value="1"/>
</dbReference>
<dbReference type="PROSITE" id="PS51276">
    <property type="entry name" value="PEPTIDASE_C56_PFPI"/>
    <property type="match status" value="1"/>
</dbReference>
<reference evidence="3 4" key="1">
    <citation type="submission" date="2019-02" db="EMBL/GenBank/DDBJ databases">
        <title>Arundinibacter roseus gen. nov., sp. nov., a new member of the family Cytophagaceae.</title>
        <authorList>
            <person name="Szuroczki S."/>
            <person name="Khayer B."/>
            <person name="Sproer C."/>
            <person name="Toumi M."/>
            <person name="Szabo A."/>
            <person name="Felfoldi T."/>
            <person name="Schumann P."/>
            <person name="Toth E."/>
        </authorList>
    </citation>
    <scope>NUCLEOTIDE SEQUENCE [LARGE SCALE GENOMIC DNA]</scope>
    <source>
        <strain evidence="3 4">DMA-k-7a</strain>
    </source>
</reference>
<dbReference type="Proteomes" id="UP000295706">
    <property type="component" value="Unassembled WGS sequence"/>
</dbReference>
<accession>A0A4R4K7Z3</accession>
<evidence type="ECO:0000313" key="4">
    <source>
        <dbReference type="Proteomes" id="UP000295706"/>
    </source>
</evidence>
<organism evidence="3 4">
    <name type="scientific">Arundinibacter roseus</name>
    <dbReference type="NCBI Taxonomy" id="2070510"/>
    <lineage>
        <taxon>Bacteria</taxon>
        <taxon>Pseudomonadati</taxon>
        <taxon>Bacteroidota</taxon>
        <taxon>Cytophagia</taxon>
        <taxon>Cytophagales</taxon>
        <taxon>Spirosomataceae</taxon>
        <taxon>Arundinibacter</taxon>
    </lineage>
</organism>
<evidence type="ECO:0000313" key="3">
    <source>
        <dbReference type="EMBL" id="TDB62299.1"/>
    </source>
</evidence>
<dbReference type="PANTHER" id="PTHR42733:SF12">
    <property type="entry name" value="PROTEINASE"/>
    <property type="match status" value="1"/>
</dbReference>
<dbReference type="AlphaFoldDB" id="A0A4R4K7Z3"/>
<dbReference type="Pfam" id="PF01965">
    <property type="entry name" value="DJ-1_PfpI"/>
    <property type="match status" value="1"/>
</dbReference>
<comment type="similarity">
    <text evidence="1">Belongs to the peptidase C56 family.</text>
</comment>
<dbReference type="OrthoDB" id="9792284at2"/>
<keyword evidence="4" id="KW-1185">Reference proteome</keyword>
<dbReference type="GO" id="GO:0016740">
    <property type="term" value="F:transferase activity"/>
    <property type="evidence" value="ECO:0007669"/>
    <property type="project" value="UniProtKB-KW"/>
</dbReference>
<name>A0A4R4K7Z3_9BACT</name>
<dbReference type="CDD" id="cd03134">
    <property type="entry name" value="GATase1_PfpI_like"/>
    <property type="match status" value="1"/>
</dbReference>
<sequence>MNNFLNKLKVAILVTDGFEQIELTKPRESLDLSGATTHLIAPDGRTVRGWNHTEWGDSFPVDVPLESARPEYYDALLFPGGVLNPDSLRQEKKAVAFVKSFFDAGKPVAAICHGPQLLIEAEVLQGRTLTSYPSLRKDIENAGACWVDQRVVIDNGLITSRNPHDIPEFNEAMNQEFSRQPAAESAL</sequence>
<keyword evidence="3" id="KW-0315">Glutamine amidotransferase</keyword>
<dbReference type="NCBIfam" id="TIGR01382">
    <property type="entry name" value="PfpI"/>
    <property type="match status" value="1"/>
</dbReference>
<gene>
    <name evidence="3" type="ORF">EZE20_18110</name>
</gene>
<proteinExistence type="inferred from homology"/>
<evidence type="ECO:0000259" key="2">
    <source>
        <dbReference type="Pfam" id="PF01965"/>
    </source>
</evidence>
<dbReference type="Gene3D" id="3.40.50.880">
    <property type="match status" value="1"/>
</dbReference>
<evidence type="ECO:0000256" key="1">
    <source>
        <dbReference type="ARBA" id="ARBA00008542"/>
    </source>
</evidence>
<dbReference type="InterPro" id="IPR006286">
    <property type="entry name" value="C56_PfpI-like"/>
</dbReference>
<keyword evidence="3" id="KW-0808">Transferase</keyword>
<dbReference type="EMBL" id="SMJU01000012">
    <property type="protein sequence ID" value="TDB62299.1"/>
    <property type="molecule type" value="Genomic_DNA"/>
</dbReference>
<dbReference type="RefSeq" id="WP_132120289.1">
    <property type="nucleotide sequence ID" value="NZ_SMJU01000012.1"/>
</dbReference>
<protein>
    <submittedName>
        <fullName evidence="3">Type 1 glutamine amidotransferase</fullName>
    </submittedName>
</protein>
<comment type="caution">
    <text evidence="3">The sequence shown here is derived from an EMBL/GenBank/DDBJ whole genome shotgun (WGS) entry which is preliminary data.</text>
</comment>
<dbReference type="PANTHER" id="PTHR42733">
    <property type="entry name" value="DJ-1 PROTEIN"/>
    <property type="match status" value="1"/>
</dbReference>
<dbReference type="InterPro" id="IPR029062">
    <property type="entry name" value="Class_I_gatase-like"/>
</dbReference>
<dbReference type="InterPro" id="IPR002818">
    <property type="entry name" value="DJ-1/PfpI"/>
</dbReference>
<feature type="domain" description="DJ-1/PfpI" evidence="2">
    <location>
        <begin position="9"/>
        <end position="173"/>
    </location>
</feature>